<organism evidence="1 2">
    <name type="scientific">Prunus dulcis</name>
    <name type="common">Almond</name>
    <name type="synonym">Amygdalus dulcis</name>
    <dbReference type="NCBI Taxonomy" id="3755"/>
    <lineage>
        <taxon>Eukaryota</taxon>
        <taxon>Viridiplantae</taxon>
        <taxon>Streptophyta</taxon>
        <taxon>Embryophyta</taxon>
        <taxon>Tracheophyta</taxon>
        <taxon>Spermatophyta</taxon>
        <taxon>Magnoliopsida</taxon>
        <taxon>eudicotyledons</taxon>
        <taxon>Gunneridae</taxon>
        <taxon>Pentapetalae</taxon>
        <taxon>rosids</taxon>
        <taxon>fabids</taxon>
        <taxon>Rosales</taxon>
        <taxon>Rosaceae</taxon>
        <taxon>Amygdaloideae</taxon>
        <taxon>Amygdaleae</taxon>
        <taxon>Prunus</taxon>
    </lineage>
</organism>
<comment type="caution">
    <text evidence="1">The sequence shown here is derived from an EMBL/GenBank/DDBJ whole genome shotgun (WGS) entry which is preliminary data.</text>
</comment>
<gene>
    <name evidence="1" type="ORF">L3X38_027471</name>
</gene>
<protein>
    <submittedName>
        <fullName evidence="1">Uncharacterized protein</fullName>
    </submittedName>
</protein>
<dbReference type="EMBL" id="JAJFAZ020000005">
    <property type="protein sequence ID" value="KAI5328075.1"/>
    <property type="molecule type" value="Genomic_DNA"/>
</dbReference>
<sequence length="87" mass="10127">MSSRGGRMKELLGIMLESREWVDGCWDACSNPQKFSAKRREVIAKGRGRWLVGKLATTMRRGVLMFAERFPETKRSWFLLGSWVLIY</sequence>
<evidence type="ECO:0000313" key="1">
    <source>
        <dbReference type="EMBL" id="KAI5328075.1"/>
    </source>
</evidence>
<evidence type="ECO:0000313" key="2">
    <source>
        <dbReference type="Proteomes" id="UP001054821"/>
    </source>
</evidence>
<name>A0AAD4Z0D4_PRUDU</name>
<dbReference type="Proteomes" id="UP001054821">
    <property type="component" value="Chromosome 5"/>
</dbReference>
<accession>A0AAD4Z0D4</accession>
<proteinExistence type="predicted"/>
<keyword evidence="2" id="KW-1185">Reference proteome</keyword>
<reference evidence="1 2" key="1">
    <citation type="journal article" date="2022" name="G3 (Bethesda)">
        <title>Whole-genome sequence and methylome profiling of the almond [Prunus dulcis (Mill.) D.A. Webb] cultivar 'Nonpareil'.</title>
        <authorList>
            <person name="D'Amico-Willman K.M."/>
            <person name="Ouma W.Z."/>
            <person name="Meulia T."/>
            <person name="Sideli G.M."/>
            <person name="Gradziel T.M."/>
            <person name="Fresnedo-Ramirez J."/>
        </authorList>
    </citation>
    <scope>NUCLEOTIDE SEQUENCE [LARGE SCALE GENOMIC DNA]</scope>
    <source>
        <strain evidence="1">Clone GOH B32 T37-40</strain>
    </source>
</reference>
<dbReference type="AlphaFoldDB" id="A0AAD4Z0D4"/>